<dbReference type="GO" id="GO:0005829">
    <property type="term" value="C:cytosol"/>
    <property type="evidence" value="ECO:0007669"/>
    <property type="project" value="TreeGrafter"/>
</dbReference>
<dbReference type="GO" id="GO:0008696">
    <property type="term" value="F:4-amino-4-deoxychorismate lyase activity"/>
    <property type="evidence" value="ECO:0007669"/>
    <property type="project" value="TreeGrafter"/>
</dbReference>
<dbReference type="PANTHER" id="PTHR42743:SF2">
    <property type="entry name" value="AMINODEOXYCHORISMATE LYASE"/>
    <property type="match status" value="1"/>
</dbReference>
<dbReference type="InterPro" id="IPR043132">
    <property type="entry name" value="BCAT-like_C"/>
</dbReference>
<keyword evidence="2" id="KW-0032">Aminotransferase</keyword>
<dbReference type="InterPro" id="IPR050571">
    <property type="entry name" value="Class-IV_PLP-Dep_Aminotrnsfr"/>
</dbReference>
<proteinExistence type="inferred from homology"/>
<comment type="similarity">
    <text evidence="1">Belongs to the class-IV pyridoxal-phosphate-dependent aminotransferase family.</text>
</comment>
<dbReference type="NCBIfam" id="NF006734">
    <property type="entry name" value="PRK09266.1"/>
    <property type="match status" value="1"/>
</dbReference>
<reference evidence="2 3" key="1">
    <citation type="submission" date="2016-10" db="EMBL/GenBank/DDBJ databases">
        <authorList>
            <person name="de Groot N.N."/>
        </authorList>
    </citation>
    <scope>NUCLEOTIDE SEQUENCE [LARGE SCALE GENOMIC DNA]</scope>
    <source>
        <strain evidence="2 3">CGMCC 4.2023</strain>
    </source>
</reference>
<sequence>MDHARPWAPAVRQGRLAAMTERIPPTPAASPWVEIDGRAAGAQDLVPVLAGYGHFTAMQVRGGRVRGLRRHLERLDGASRELFAAGLDGERVRAHVRHALDGAGRADASVRVNVFQPVDEPGGPVAVVVAVRPPAAMPPGPYRVKSVPYQRPAAHLKHVGGFGQAYFGRQVAAEGYDEALLVGPDGEIAEGAITNIGFVAANAVVWPQAPHLRGITLQVLEEALDGAGIAQSRRPLRLADVDRYDGAFLINSRGTALISRIDGTPVPTTAELLPRIGELYASVPWDVI</sequence>
<organism evidence="2 3">
    <name type="scientific">Actinacidiphila yanglinensis</name>
    <dbReference type="NCBI Taxonomy" id="310779"/>
    <lineage>
        <taxon>Bacteria</taxon>
        <taxon>Bacillati</taxon>
        <taxon>Actinomycetota</taxon>
        <taxon>Actinomycetes</taxon>
        <taxon>Kitasatosporales</taxon>
        <taxon>Streptomycetaceae</taxon>
        <taxon>Actinacidiphila</taxon>
    </lineage>
</organism>
<dbReference type="GO" id="GO:0008153">
    <property type="term" value="P:4-aminobenzoate biosynthetic process"/>
    <property type="evidence" value="ECO:0007669"/>
    <property type="project" value="TreeGrafter"/>
</dbReference>
<dbReference type="PANTHER" id="PTHR42743">
    <property type="entry name" value="AMINO-ACID AMINOTRANSFERASE"/>
    <property type="match status" value="1"/>
</dbReference>
<keyword evidence="2" id="KW-0808">Transferase</keyword>
<dbReference type="Pfam" id="PF01063">
    <property type="entry name" value="Aminotran_4"/>
    <property type="match status" value="1"/>
</dbReference>
<name>A0A1H5X926_9ACTN</name>
<dbReference type="EMBL" id="FNVU01000003">
    <property type="protein sequence ID" value="SEG07867.1"/>
    <property type="molecule type" value="Genomic_DNA"/>
</dbReference>
<accession>A0A1H5X926</accession>
<protein>
    <submittedName>
        <fullName evidence="2">Branched-chain amino acid aminotransferase/4-amino-4-deoxychorismate lyase</fullName>
    </submittedName>
</protein>
<dbReference type="SUPFAM" id="SSF56752">
    <property type="entry name" value="D-aminoacid aminotransferase-like PLP-dependent enzymes"/>
    <property type="match status" value="1"/>
</dbReference>
<dbReference type="Gene3D" id="3.20.10.10">
    <property type="entry name" value="D-amino Acid Aminotransferase, subunit A, domain 2"/>
    <property type="match status" value="1"/>
</dbReference>
<dbReference type="InterPro" id="IPR001544">
    <property type="entry name" value="Aminotrans_IV"/>
</dbReference>
<dbReference type="InterPro" id="IPR036038">
    <property type="entry name" value="Aminotransferase-like"/>
</dbReference>
<keyword evidence="2" id="KW-0456">Lyase</keyword>
<dbReference type="InterPro" id="IPR043131">
    <property type="entry name" value="BCAT-like_N"/>
</dbReference>
<dbReference type="Gene3D" id="3.30.470.10">
    <property type="match status" value="1"/>
</dbReference>
<gene>
    <name evidence="2" type="ORF">SAMN05216223_103139</name>
</gene>
<evidence type="ECO:0000313" key="3">
    <source>
        <dbReference type="Proteomes" id="UP000236754"/>
    </source>
</evidence>
<evidence type="ECO:0000313" key="2">
    <source>
        <dbReference type="EMBL" id="SEG07867.1"/>
    </source>
</evidence>
<dbReference type="AlphaFoldDB" id="A0A1H5X926"/>
<dbReference type="GO" id="GO:0008483">
    <property type="term" value="F:transaminase activity"/>
    <property type="evidence" value="ECO:0007669"/>
    <property type="project" value="UniProtKB-KW"/>
</dbReference>
<keyword evidence="3" id="KW-1185">Reference proteome</keyword>
<evidence type="ECO:0000256" key="1">
    <source>
        <dbReference type="ARBA" id="ARBA00009320"/>
    </source>
</evidence>
<dbReference type="Proteomes" id="UP000236754">
    <property type="component" value="Unassembled WGS sequence"/>
</dbReference>